<dbReference type="PANTHER" id="PTHR35897:SF1">
    <property type="entry name" value="METHYLTRANSFERASE AUSD"/>
    <property type="match status" value="1"/>
</dbReference>
<dbReference type="PANTHER" id="PTHR35897">
    <property type="entry name" value="METHYLTRANSFERASE AUSD"/>
    <property type="match status" value="1"/>
</dbReference>
<comment type="caution">
    <text evidence="6">The sequence shown here is derived from an EMBL/GenBank/DDBJ whole genome shotgun (WGS) entry which is preliminary data.</text>
</comment>
<keyword evidence="7" id="KW-1185">Reference proteome</keyword>
<reference evidence="6" key="1">
    <citation type="submission" date="2021-03" db="EMBL/GenBank/DDBJ databases">
        <authorList>
            <person name="Tagirdzhanova G."/>
        </authorList>
    </citation>
    <scope>NUCLEOTIDE SEQUENCE</scope>
</reference>
<evidence type="ECO:0000256" key="4">
    <source>
        <dbReference type="ARBA" id="ARBA00038314"/>
    </source>
</evidence>
<protein>
    <recommendedName>
        <fullName evidence="5">Methyltransferase type 12 domain-containing protein</fullName>
    </recommendedName>
</protein>
<dbReference type="Gene3D" id="3.40.50.150">
    <property type="entry name" value="Vaccinia Virus protein VP39"/>
    <property type="match status" value="1"/>
</dbReference>
<keyword evidence="2" id="KW-0808">Transferase</keyword>
<evidence type="ECO:0000313" key="6">
    <source>
        <dbReference type="EMBL" id="CAF9941737.1"/>
    </source>
</evidence>
<evidence type="ECO:0000256" key="3">
    <source>
        <dbReference type="ARBA" id="ARBA00022691"/>
    </source>
</evidence>
<comment type="pathway">
    <text evidence="1">Secondary metabolite biosynthesis.</text>
</comment>
<dbReference type="InterPro" id="IPR051654">
    <property type="entry name" value="Meroterpenoid_MTases"/>
</dbReference>
<comment type="similarity">
    <text evidence="4">Belongs to the class I-like SAM-binding methyltransferase superfamily.</text>
</comment>
<evidence type="ECO:0000313" key="7">
    <source>
        <dbReference type="Proteomes" id="UP000664534"/>
    </source>
</evidence>
<keyword evidence="3" id="KW-0949">S-adenosyl-L-methionine</keyword>
<feature type="domain" description="Methyltransferase type 12" evidence="5">
    <location>
        <begin position="90"/>
        <end position="192"/>
    </location>
</feature>
<dbReference type="GO" id="GO:0016740">
    <property type="term" value="F:transferase activity"/>
    <property type="evidence" value="ECO:0007669"/>
    <property type="project" value="UniProtKB-KW"/>
</dbReference>
<dbReference type="Proteomes" id="UP000664534">
    <property type="component" value="Unassembled WGS sequence"/>
</dbReference>
<evidence type="ECO:0000259" key="5">
    <source>
        <dbReference type="Pfam" id="PF08242"/>
    </source>
</evidence>
<dbReference type="CDD" id="cd02440">
    <property type="entry name" value="AdoMet_MTases"/>
    <property type="match status" value="1"/>
</dbReference>
<dbReference type="AlphaFoldDB" id="A0A8H3J6M0"/>
<organism evidence="6 7">
    <name type="scientific">Imshaugia aleurites</name>
    <dbReference type="NCBI Taxonomy" id="172621"/>
    <lineage>
        <taxon>Eukaryota</taxon>
        <taxon>Fungi</taxon>
        <taxon>Dikarya</taxon>
        <taxon>Ascomycota</taxon>
        <taxon>Pezizomycotina</taxon>
        <taxon>Lecanoromycetes</taxon>
        <taxon>OSLEUM clade</taxon>
        <taxon>Lecanoromycetidae</taxon>
        <taxon>Lecanorales</taxon>
        <taxon>Lecanorineae</taxon>
        <taxon>Parmeliaceae</taxon>
        <taxon>Imshaugia</taxon>
    </lineage>
</organism>
<accession>A0A8H3J6M0</accession>
<dbReference type="SUPFAM" id="SSF53335">
    <property type="entry name" value="S-adenosyl-L-methionine-dependent methyltransferases"/>
    <property type="match status" value="1"/>
</dbReference>
<dbReference type="InterPro" id="IPR013217">
    <property type="entry name" value="Methyltransf_12"/>
</dbReference>
<proteinExistence type="inferred from homology"/>
<gene>
    <name evidence="6" type="ORF">IMSHALPRED_002871</name>
</gene>
<dbReference type="Pfam" id="PF08242">
    <property type="entry name" value="Methyltransf_12"/>
    <property type="match status" value="1"/>
</dbReference>
<name>A0A8H3J6M0_9LECA</name>
<dbReference type="OrthoDB" id="2094832at2759"/>
<dbReference type="InterPro" id="IPR029063">
    <property type="entry name" value="SAM-dependent_MTases_sf"/>
</dbReference>
<sequence>MTTTAEPGKGAPRWFLETVEIPAPAQTLLEQYSGLAPDEVVPHVTDLRARAFQVWPYPCIGQLTFLRLILAGHPAYAEVLSRLKSGHSFLDAGCCLGQDLRKLLFDGAPSSSPMYGLDIEPAFFDLGYELFRDRDKMHATFITADLTKESVPSIESFGSSMDIISANGLLHLFNLEDQKTVARHLVRLTKPRAGSMIIGLQIGSMEAGERQRRSADTSHYLHNLESFDSFWQDVGTATGSKWKVEAKAEKTPDSAGNQSWSMPDTMVLVFTVKRE</sequence>
<dbReference type="EMBL" id="CAJPDT010000155">
    <property type="protein sequence ID" value="CAF9941737.1"/>
    <property type="molecule type" value="Genomic_DNA"/>
</dbReference>
<evidence type="ECO:0000256" key="1">
    <source>
        <dbReference type="ARBA" id="ARBA00005179"/>
    </source>
</evidence>
<evidence type="ECO:0000256" key="2">
    <source>
        <dbReference type="ARBA" id="ARBA00022679"/>
    </source>
</evidence>